<dbReference type="InterPro" id="IPR043938">
    <property type="entry name" value="Ligase_CoA_dom"/>
</dbReference>
<dbReference type="Pfam" id="PF13607">
    <property type="entry name" value="Succ_CoA_lig"/>
    <property type="match status" value="1"/>
</dbReference>
<comment type="similarity">
    <text evidence="5">In the N-terminal section; belongs to the acetate CoA ligase alpha subunit family.</text>
</comment>
<dbReference type="AlphaFoldDB" id="A0A6N6VK83"/>
<evidence type="ECO:0000256" key="4">
    <source>
        <dbReference type="ARBA" id="ARBA00022840"/>
    </source>
</evidence>
<dbReference type="GO" id="GO:0043758">
    <property type="term" value="F:acetate-CoA ligase (ADP-forming) activity"/>
    <property type="evidence" value="ECO:0007669"/>
    <property type="project" value="InterPro"/>
</dbReference>
<keyword evidence="10" id="KW-1185">Reference proteome</keyword>
<dbReference type="SUPFAM" id="SSF52210">
    <property type="entry name" value="Succinyl-CoA synthetase domains"/>
    <property type="match status" value="2"/>
</dbReference>
<evidence type="ECO:0000256" key="5">
    <source>
        <dbReference type="ARBA" id="ARBA00060888"/>
    </source>
</evidence>
<evidence type="ECO:0000256" key="6">
    <source>
        <dbReference type="PROSITE-ProRule" id="PRU00409"/>
    </source>
</evidence>
<evidence type="ECO:0000256" key="3">
    <source>
        <dbReference type="ARBA" id="ARBA00022741"/>
    </source>
</evidence>
<reference evidence="9 10" key="1">
    <citation type="submission" date="2019-09" db="EMBL/GenBank/DDBJ databases">
        <title>Parvibaculum sedimenti sp. nov., isolated from sediment.</title>
        <authorList>
            <person name="Wang Y."/>
        </authorList>
    </citation>
    <scope>NUCLEOTIDE SEQUENCE [LARGE SCALE GENOMIC DNA]</scope>
    <source>
        <strain evidence="9 10">HXT-9</strain>
    </source>
</reference>
<dbReference type="SUPFAM" id="SSF51735">
    <property type="entry name" value="NAD(P)-binding Rossmann-fold domains"/>
    <property type="match status" value="1"/>
</dbReference>
<keyword evidence="1" id="KW-0816">Tricarboxylic acid cycle</keyword>
<dbReference type="Gene3D" id="3.30.1490.20">
    <property type="entry name" value="ATP-grasp fold, A domain"/>
    <property type="match status" value="1"/>
</dbReference>
<feature type="domain" description="ATP-grasp" evidence="7">
    <location>
        <begin position="503"/>
        <end position="539"/>
    </location>
</feature>
<dbReference type="PROSITE" id="PS50975">
    <property type="entry name" value="ATP_GRASP"/>
    <property type="match status" value="1"/>
</dbReference>
<dbReference type="Gene3D" id="3.40.50.261">
    <property type="entry name" value="Succinyl-CoA synthetase domains"/>
    <property type="match status" value="2"/>
</dbReference>
<dbReference type="GO" id="GO:0006099">
    <property type="term" value="P:tricarboxylic acid cycle"/>
    <property type="evidence" value="ECO:0007669"/>
    <property type="project" value="UniProtKB-KW"/>
</dbReference>
<dbReference type="Gene3D" id="3.40.50.720">
    <property type="entry name" value="NAD(P)-binding Rossmann-like Domain"/>
    <property type="match status" value="1"/>
</dbReference>
<dbReference type="GO" id="GO:0046872">
    <property type="term" value="F:metal ion binding"/>
    <property type="evidence" value="ECO:0007669"/>
    <property type="project" value="InterPro"/>
</dbReference>
<dbReference type="Proteomes" id="UP000468901">
    <property type="component" value="Unassembled WGS sequence"/>
</dbReference>
<evidence type="ECO:0000313" key="9">
    <source>
        <dbReference type="EMBL" id="KAB7740705.1"/>
    </source>
</evidence>
<dbReference type="SUPFAM" id="SSF55729">
    <property type="entry name" value="Acyl-CoA N-acyltransferases (Nat)"/>
    <property type="match status" value="1"/>
</dbReference>
<evidence type="ECO:0000256" key="2">
    <source>
        <dbReference type="ARBA" id="ARBA00022598"/>
    </source>
</evidence>
<evidence type="ECO:0000313" key="10">
    <source>
        <dbReference type="Proteomes" id="UP000468901"/>
    </source>
</evidence>
<sequence length="900" mass="96525">MTIRNLDKMFAPRSVALIGASAREGSVGLVVLKNLTGAGFAGRVMAVNPKAASMNGSLGGVELVADVASLPEAPDLAVVATPAQTVPGLISELGAKGTRAAVVITAGFAELGEEGKALQMKILEAARPTLMRIVGPNCLGIMVPGVGLNASFAHLTPLKGDIAFVSQSGAIVTAVLDWATTRGIGFSHVVSFGGMSDVDFGDMLDYLAQDPKTRSILLYIESVREARKFMSAGRQAARLKPVIVIKSGKHAAAAKAAASHTGALAGSDAVYEAAFQRAGMLRVDGLDDLFEAIETLSTRPERKPLAGTKLSILTNGGGVGVLATDFLLDLGGRLAEITPETVEALDAVLPRTWSHGNPVDIIGDAPAERYTAAIDLLLKDKNTDALLVMNCPTAVVDNVAAAHVVADAALKSGKPVFTSWLGDAGARAGREVFLNRRVPTFDTPNQAITAFMHQVRYQRNQRLLMEIPPAGPAWPDRDLTTARRIVDTVLAEKREWLNEMESKTLLAAYGIPVVDTRIVRDAEEAARIATEIGFPAAVKILSPQITHKTDVGGVALGLENADAVRAAATKMLADVAKAAPHATIEGFTVEAMVSRPSAFELILGVVDDATFGPVILFGQGGTAVEVIRDKAMALPPLNRVLAEDLIRRTRISHLLEGYRDRPGADFDAISGTLMALGDLVADLPEVYELDINPLWADHSGVIAVDARVRVRPPLLAGTRRLAVRPYPSSLEGELHDRKGNVFPMRPVRPEDTALIDDLLEHTDPDDLRMRFLSPLRRLPRQLAARLTQIDYDREMAFVVYTDESRKELAAVGRLSEDPDRERAEYAILVRTDKQGIGLGHSLMKHLIAYAEYRGVGEIFGHVLRENGHMLDLCEALGFARERLEGEPGVVEMRLALPKAK</sequence>
<evidence type="ECO:0000259" key="8">
    <source>
        <dbReference type="PROSITE" id="PS51186"/>
    </source>
</evidence>
<dbReference type="InterPro" id="IPR051538">
    <property type="entry name" value="Acyl-CoA_Synth/Transferase"/>
</dbReference>
<dbReference type="Pfam" id="PF13380">
    <property type="entry name" value="CoA_binding_2"/>
    <property type="match status" value="1"/>
</dbReference>
<dbReference type="Pfam" id="PF13549">
    <property type="entry name" value="ATP-grasp_5"/>
    <property type="match status" value="1"/>
</dbReference>
<dbReference type="Gene3D" id="3.30.470.20">
    <property type="entry name" value="ATP-grasp fold, B domain"/>
    <property type="match status" value="1"/>
</dbReference>
<dbReference type="EMBL" id="WESC01000005">
    <property type="protein sequence ID" value="KAB7740705.1"/>
    <property type="molecule type" value="Genomic_DNA"/>
</dbReference>
<evidence type="ECO:0000256" key="1">
    <source>
        <dbReference type="ARBA" id="ARBA00022532"/>
    </source>
</evidence>
<dbReference type="Pfam" id="PF19045">
    <property type="entry name" value="Ligase_CoA_2"/>
    <property type="match status" value="1"/>
</dbReference>
<dbReference type="GO" id="GO:0016747">
    <property type="term" value="F:acyltransferase activity, transferring groups other than amino-acyl groups"/>
    <property type="evidence" value="ECO:0007669"/>
    <property type="project" value="InterPro"/>
</dbReference>
<dbReference type="Pfam" id="PF00583">
    <property type="entry name" value="Acetyltransf_1"/>
    <property type="match status" value="1"/>
</dbReference>
<dbReference type="InterPro" id="IPR036291">
    <property type="entry name" value="NAD(P)-bd_dom_sf"/>
</dbReference>
<comment type="caution">
    <text evidence="9">The sequence shown here is derived from an EMBL/GenBank/DDBJ whole genome shotgun (WGS) entry which is preliminary data.</text>
</comment>
<dbReference type="FunFam" id="3.30.1490.20:FF:000020">
    <property type="entry name" value="Protein lysine acetyltransferase"/>
    <property type="match status" value="1"/>
</dbReference>
<name>A0A6N6VK83_9HYPH</name>
<dbReference type="InterPro" id="IPR013815">
    <property type="entry name" value="ATP_grasp_subdomain_1"/>
</dbReference>
<dbReference type="InterPro" id="IPR003781">
    <property type="entry name" value="CoA-bd"/>
</dbReference>
<dbReference type="PANTHER" id="PTHR43334:SF1">
    <property type="entry name" value="3-HYDROXYPROPIONATE--COA LIGASE [ADP-FORMING]"/>
    <property type="match status" value="1"/>
</dbReference>
<keyword evidence="9" id="KW-0808">Transferase</keyword>
<dbReference type="InterPro" id="IPR000182">
    <property type="entry name" value="GNAT_dom"/>
</dbReference>
<gene>
    <name evidence="9" type="ORF">F2P47_06550</name>
</gene>
<keyword evidence="3 6" id="KW-0547">Nucleotide-binding</keyword>
<dbReference type="SMART" id="SM00881">
    <property type="entry name" value="CoA_binding"/>
    <property type="match status" value="1"/>
</dbReference>
<dbReference type="GO" id="GO:0005524">
    <property type="term" value="F:ATP binding"/>
    <property type="evidence" value="ECO:0007669"/>
    <property type="project" value="UniProtKB-UniRule"/>
</dbReference>
<dbReference type="RefSeq" id="WP_152215481.1">
    <property type="nucleotide sequence ID" value="NZ_WESC01000005.1"/>
</dbReference>
<dbReference type="InterPro" id="IPR011761">
    <property type="entry name" value="ATP-grasp"/>
</dbReference>
<keyword evidence="2" id="KW-0436">Ligase</keyword>
<dbReference type="InterPro" id="IPR016102">
    <property type="entry name" value="Succinyl-CoA_synth-like"/>
</dbReference>
<dbReference type="PROSITE" id="PS51186">
    <property type="entry name" value="GNAT"/>
    <property type="match status" value="1"/>
</dbReference>
<dbReference type="Gene3D" id="3.40.630.30">
    <property type="match status" value="1"/>
</dbReference>
<dbReference type="InterPro" id="IPR016181">
    <property type="entry name" value="Acyl_CoA_acyltransferase"/>
</dbReference>
<feature type="domain" description="N-acetyltransferase" evidence="8">
    <location>
        <begin position="742"/>
        <end position="897"/>
    </location>
</feature>
<dbReference type="InterPro" id="IPR032875">
    <property type="entry name" value="Succ_CoA_lig_flav_dom"/>
</dbReference>
<keyword evidence="4 6" id="KW-0067">ATP-binding</keyword>
<evidence type="ECO:0000259" key="7">
    <source>
        <dbReference type="PROSITE" id="PS50975"/>
    </source>
</evidence>
<accession>A0A6N6VK83</accession>
<organism evidence="9 10">
    <name type="scientific">Parvibaculum sedimenti</name>
    <dbReference type="NCBI Taxonomy" id="2608632"/>
    <lineage>
        <taxon>Bacteria</taxon>
        <taxon>Pseudomonadati</taxon>
        <taxon>Pseudomonadota</taxon>
        <taxon>Alphaproteobacteria</taxon>
        <taxon>Hyphomicrobiales</taxon>
        <taxon>Parvibaculaceae</taxon>
        <taxon>Parvibaculum</taxon>
    </lineage>
</organism>
<protein>
    <submittedName>
        <fullName evidence="9">GNAT family N-acetyltransferase</fullName>
    </submittedName>
</protein>
<proteinExistence type="inferred from homology"/>
<dbReference type="PANTHER" id="PTHR43334">
    <property type="entry name" value="ACETATE--COA LIGASE [ADP-FORMING]"/>
    <property type="match status" value="1"/>
</dbReference>
<dbReference type="SUPFAM" id="SSF56059">
    <property type="entry name" value="Glutathione synthetase ATP-binding domain-like"/>
    <property type="match status" value="1"/>
</dbReference>